<dbReference type="AlphaFoldDB" id="X0X906"/>
<reference evidence="1" key="1">
    <citation type="journal article" date="2014" name="Front. Microbiol.">
        <title>High frequency of phylogenetically diverse reductive dehalogenase-homologous genes in deep subseafloor sedimentary metagenomes.</title>
        <authorList>
            <person name="Kawai M."/>
            <person name="Futagami T."/>
            <person name="Toyoda A."/>
            <person name="Takaki Y."/>
            <person name="Nishi S."/>
            <person name="Hori S."/>
            <person name="Arai W."/>
            <person name="Tsubouchi T."/>
            <person name="Morono Y."/>
            <person name="Uchiyama I."/>
            <person name="Ito T."/>
            <person name="Fujiyama A."/>
            <person name="Inagaki F."/>
            <person name="Takami H."/>
        </authorList>
    </citation>
    <scope>NUCLEOTIDE SEQUENCE</scope>
    <source>
        <strain evidence="1">Expedition CK06-06</strain>
    </source>
</reference>
<dbReference type="EMBL" id="BARS01035692">
    <property type="protein sequence ID" value="GAG21436.1"/>
    <property type="molecule type" value="Genomic_DNA"/>
</dbReference>
<proteinExistence type="predicted"/>
<gene>
    <name evidence="1" type="ORF">S01H1_54964</name>
</gene>
<comment type="caution">
    <text evidence="1">The sequence shown here is derived from an EMBL/GenBank/DDBJ whole genome shotgun (WGS) entry which is preliminary data.</text>
</comment>
<name>X0X906_9ZZZZ</name>
<sequence length="33" mass="3727">LNEAIGHMENEIGSLEDCLSKDEDTFENIEETT</sequence>
<evidence type="ECO:0000313" key="1">
    <source>
        <dbReference type="EMBL" id="GAG21436.1"/>
    </source>
</evidence>
<protein>
    <submittedName>
        <fullName evidence="1">Uncharacterized protein</fullName>
    </submittedName>
</protein>
<organism evidence="1">
    <name type="scientific">marine sediment metagenome</name>
    <dbReference type="NCBI Taxonomy" id="412755"/>
    <lineage>
        <taxon>unclassified sequences</taxon>
        <taxon>metagenomes</taxon>
        <taxon>ecological metagenomes</taxon>
    </lineage>
</organism>
<accession>X0X906</accession>
<feature type="non-terminal residue" evidence="1">
    <location>
        <position position="1"/>
    </location>
</feature>